<dbReference type="EMBL" id="AKIJ01000007">
    <property type="protein sequence ID" value="KFG25127.1"/>
    <property type="molecule type" value="Genomic_DNA"/>
</dbReference>
<dbReference type="RefSeq" id="XP_052903682.1">
    <property type="nucleotide sequence ID" value="XM_053050053.1"/>
</dbReference>
<dbReference type="HOGENOM" id="CLU_167756_0_0_1"/>
<protein>
    <submittedName>
        <fullName evidence="2">Uncharacterized protein</fullName>
    </submittedName>
</protein>
<dbReference type="AlphaFoldDB" id="A0A086IZ09"/>
<evidence type="ECO:0000313" key="3">
    <source>
        <dbReference type="Proteomes" id="UP000054524"/>
    </source>
</evidence>
<dbReference type="Proteomes" id="UP000054524">
    <property type="component" value="Unassembled WGS sequence"/>
</dbReference>
<keyword evidence="1" id="KW-0812">Transmembrane</keyword>
<dbReference type="GeneID" id="77677422"/>
<comment type="caution">
    <text evidence="2">The sequence shown here is derived from an EMBL/GenBank/DDBJ whole genome shotgun (WGS) entry which is preliminary data.</text>
</comment>
<name>A0A086IZ09_NEMA1</name>
<gene>
    <name evidence="2" type="ORF">NESG_02449</name>
</gene>
<feature type="transmembrane region" description="Helical" evidence="1">
    <location>
        <begin position="52"/>
        <end position="74"/>
    </location>
</feature>
<sequence>MSIVTIPTLMKESQSIFEESIPSSLYARIPEADWTEIIRDLNMFMTKRQDRLIFRVLAPVVIGNIMRTCIQIYVDIQVTKYLTKKNLILSHSGIYIHHPKDRQYAGLDISME</sequence>
<keyword evidence="1" id="KW-1133">Transmembrane helix</keyword>
<dbReference type="OrthoDB" id="2186897at2759"/>
<reference evidence="2 3" key="1">
    <citation type="journal article" date="2014" name="Genome Announc.">
        <title>Genome Sequence of the Microsporidian Species Nematocida sp1 Strain ERTm6 (ATCC PRA-372).</title>
        <authorList>
            <person name="Bakowski M.A."/>
            <person name="Priest M."/>
            <person name="Young S."/>
            <person name="Cuomo C.A."/>
            <person name="Troemel E.R."/>
        </authorList>
    </citation>
    <scope>NUCLEOTIDE SEQUENCE [LARGE SCALE GENOMIC DNA]</scope>
    <source>
        <strain evidence="2 3">ERTm6</strain>
    </source>
</reference>
<evidence type="ECO:0000313" key="2">
    <source>
        <dbReference type="EMBL" id="KFG25127.1"/>
    </source>
</evidence>
<proteinExistence type="predicted"/>
<accession>A0A086IZ09</accession>
<keyword evidence="3" id="KW-1185">Reference proteome</keyword>
<keyword evidence="1" id="KW-0472">Membrane</keyword>
<evidence type="ECO:0000256" key="1">
    <source>
        <dbReference type="SAM" id="Phobius"/>
    </source>
</evidence>
<organism evidence="2 3">
    <name type="scientific">Nematocida ausubeli (strain ATCC PRA-371 / ERTm2)</name>
    <name type="common">Nematode killer fungus</name>
    <dbReference type="NCBI Taxonomy" id="1913371"/>
    <lineage>
        <taxon>Eukaryota</taxon>
        <taxon>Fungi</taxon>
        <taxon>Fungi incertae sedis</taxon>
        <taxon>Microsporidia</taxon>
        <taxon>Nematocida</taxon>
    </lineage>
</organism>